<evidence type="ECO:0000256" key="1">
    <source>
        <dbReference type="SAM" id="MobiDB-lite"/>
    </source>
</evidence>
<feature type="region of interest" description="Disordered" evidence="1">
    <location>
        <begin position="87"/>
        <end position="118"/>
    </location>
</feature>
<gene>
    <name evidence="2" type="ORF">FHR83_008597</name>
</gene>
<protein>
    <recommendedName>
        <fullName evidence="4">Nucleotidyltransferase AbiEii toxin of type IV toxin-antitoxin system</fullName>
    </recommendedName>
</protein>
<name>A0A7W5FJP8_9ACTN</name>
<evidence type="ECO:0008006" key="4">
    <source>
        <dbReference type="Google" id="ProtNLM"/>
    </source>
</evidence>
<dbReference type="Proteomes" id="UP000590749">
    <property type="component" value="Unassembled WGS sequence"/>
</dbReference>
<dbReference type="RefSeq" id="WP_183226932.1">
    <property type="nucleotide sequence ID" value="NZ_BMPW01000031.1"/>
</dbReference>
<dbReference type="EMBL" id="JACHXF010000030">
    <property type="protein sequence ID" value="MBB3100871.1"/>
    <property type="molecule type" value="Genomic_DNA"/>
</dbReference>
<dbReference type="Pfam" id="PF08843">
    <property type="entry name" value="AbiEii"/>
    <property type="match status" value="1"/>
</dbReference>
<evidence type="ECO:0000313" key="2">
    <source>
        <dbReference type="EMBL" id="MBB3100871.1"/>
    </source>
</evidence>
<accession>A0A7W5FJP8</accession>
<dbReference type="AlphaFoldDB" id="A0A7W5FJP8"/>
<evidence type="ECO:0000313" key="3">
    <source>
        <dbReference type="Proteomes" id="UP000590749"/>
    </source>
</evidence>
<reference evidence="2 3" key="1">
    <citation type="submission" date="2020-08" db="EMBL/GenBank/DDBJ databases">
        <title>Genomic Encyclopedia of Type Strains, Phase III (KMG-III): the genomes of soil and plant-associated and newly described type strains.</title>
        <authorList>
            <person name="Whitman W."/>
        </authorList>
    </citation>
    <scope>NUCLEOTIDE SEQUENCE [LARGE SCALE GENOMIC DNA]</scope>
    <source>
        <strain evidence="2 3">CECT 3287</strain>
    </source>
</reference>
<comment type="caution">
    <text evidence="2">The sequence shown here is derived from an EMBL/GenBank/DDBJ whole genome shotgun (WGS) entry which is preliminary data.</text>
</comment>
<sequence>MTAHRAALDHILGVVAEQPWAECLVLRGSMTMASWVGDAARPPGDIDWVVWPPDAVPVDYLDPYPVLDRVDVPHHWPEAGRHLPWTFQEFDTDGPQSASSPDHASWVSGAQPDEAPDPVHDRLEKLLAAHPRASGGVVLDASRIAHEATWDYTVSWSEYSNIRMVAGSRARMVIPWTAPGGEIGSARIDLAYDEVMADAVVRTPIRRADGLPPTMAWTASRELSLAWKLHWLIVDQATEGVSAMKDVYDAVLLAELDGMSLSRRLRRLVLSAEGAARLTAPSEIPKWVLDAPPPGGGSPGPWLARLAAAVDRLVLAFGRPSPAPGTRLGGSAHQPL</sequence>
<organism evidence="2 3">
    <name type="scientific">Actinoplanes campanulatus</name>
    <dbReference type="NCBI Taxonomy" id="113559"/>
    <lineage>
        <taxon>Bacteria</taxon>
        <taxon>Bacillati</taxon>
        <taxon>Actinomycetota</taxon>
        <taxon>Actinomycetes</taxon>
        <taxon>Micromonosporales</taxon>
        <taxon>Micromonosporaceae</taxon>
        <taxon>Actinoplanes</taxon>
    </lineage>
</organism>
<dbReference type="InterPro" id="IPR014942">
    <property type="entry name" value="AbiEii"/>
</dbReference>
<proteinExistence type="predicted"/>
<keyword evidence="3" id="KW-1185">Reference proteome</keyword>